<evidence type="ECO:0000256" key="1">
    <source>
        <dbReference type="SAM" id="MobiDB-lite"/>
    </source>
</evidence>
<proteinExistence type="predicted"/>
<feature type="compositionally biased region" description="Basic and acidic residues" evidence="1">
    <location>
        <begin position="49"/>
        <end position="62"/>
    </location>
</feature>
<dbReference type="EMBL" id="AXCM01009318">
    <property type="status" value="NOT_ANNOTATED_CDS"/>
    <property type="molecule type" value="Genomic_DNA"/>
</dbReference>
<organism evidence="2 3">
    <name type="scientific">Anopheles culicifacies</name>
    <dbReference type="NCBI Taxonomy" id="139723"/>
    <lineage>
        <taxon>Eukaryota</taxon>
        <taxon>Metazoa</taxon>
        <taxon>Ecdysozoa</taxon>
        <taxon>Arthropoda</taxon>
        <taxon>Hexapoda</taxon>
        <taxon>Insecta</taxon>
        <taxon>Pterygota</taxon>
        <taxon>Neoptera</taxon>
        <taxon>Endopterygota</taxon>
        <taxon>Diptera</taxon>
        <taxon>Nematocera</taxon>
        <taxon>Culicoidea</taxon>
        <taxon>Culicidae</taxon>
        <taxon>Anophelinae</taxon>
        <taxon>Anopheles</taxon>
        <taxon>culicifacies species complex</taxon>
    </lineage>
</organism>
<dbReference type="AlphaFoldDB" id="A0A182MMR7"/>
<sequence length="102" mass="11767">MVRDHDRRQVGWAPTGLGPRNDVVSILESIQQMLLLSGAVPRKSSRNRPGAERDGSNQPRHTFELLKKSRTGYRVPPHVINGFYFEPWVCQTLHQFYYCTDV</sequence>
<dbReference type="EnsemblMetazoa" id="ACUA021999-RA">
    <property type="protein sequence ID" value="ACUA021999-PA"/>
    <property type="gene ID" value="ACUA021999"/>
</dbReference>
<protein>
    <submittedName>
        <fullName evidence="2">Uncharacterized protein</fullName>
    </submittedName>
</protein>
<accession>A0A182MMR7</accession>
<feature type="region of interest" description="Disordered" evidence="1">
    <location>
        <begin position="38"/>
        <end position="62"/>
    </location>
</feature>
<dbReference type="Proteomes" id="UP000075883">
    <property type="component" value="Unassembled WGS sequence"/>
</dbReference>
<reference evidence="2" key="2">
    <citation type="submission" date="2020-05" db="UniProtKB">
        <authorList>
            <consortium name="EnsemblMetazoa"/>
        </authorList>
    </citation>
    <scope>IDENTIFICATION</scope>
    <source>
        <strain evidence="2">A-37</strain>
    </source>
</reference>
<evidence type="ECO:0000313" key="2">
    <source>
        <dbReference type="EnsemblMetazoa" id="ACUA021999-PA"/>
    </source>
</evidence>
<reference evidence="3" key="1">
    <citation type="submission" date="2013-09" db="EMBL/GenBank/DDBJ databases">
        <title>The Genome Sequence of Anopheles culicifacies species A.</title>
        <authorList>
            <consortium name="The Broad Institute Genomics Platform"/>
            <person name="Neafsey D.E."/>
            <person name="Besansky N."/>
            <person name="Howell P."/>
            <person name="Walton C."/>
            <person name="Young S.K."/>
            <person name="Zeng Q."/>
            <person name="Gargeya S."/>
            <person name="Fitzgerald M."/>
            <person name="Haas B."/>
            <person name="Abouelleil A."/>
            <person name="Allen A.W."/>
            <person name="Alvarado L."/>
            <person name="Arachchi H.M."/>
            <person name="Berlin A.M."/>
            <person name="Chapman S.B."/>
            <person name="Gainer-Dewar J."/>
            <person name="Goldberg J."/>
            <person name="Griggs A."/>
            <person name="Gujja S."/>
            <person name="Hansen M."/>
            <person name="Howarth C."/>
            <person name="Imamovic A."/>
            <person name="Ireland A."/>
            <person name="Larimer J."/>
            <person name="McCowan C."/>
            <person name="Murphy C."/>
            <person name="Pearson M."/>
            <person name="Poon T.W."/>
            <person name="Priest M."/>
            <person name="Roberts A."/>
            <person name="Saif S."/>
            <person name="Shea T."/>
            <person name="Sisk P."/>
            <person name="Sykes S."/>
            <person name="Wortman J."/>
            <person name="Nusbaum C."/>
            <person name="Birren B."/>
        </authorList>
    </citation>
    <scope>NUCLEOTIDE SEQUENCE [LARGE SCALE GENOMIC DNA]</scope>
    <source>
        <strain evidence="3">A-37</strain>
    </source>
</reference>
<keyword evidence="3" id="KW-1185">Reference proteome</keyword>
<name>A0A182MMR7_9DIPT</name>
<dbReference type="VEuPathDB" id="VectorBase:ACUA021999"/>
<evidence type="ECO:0000313" key="3">
    <source>
        <dbReference type="Proteomes" id="UP000075883"/>
    </source>
</evidence>